<evidence type="ECO:0000313" key="2">
    <source>
        <dbReference type="Proteomes" id="UP000594454"/>
    </source>
</evidence>
<feature type="non-terminal residue" evidence="1">
    <location>
        <position position="1"/>
    </location>
</feature>
<dbReference type="InParanoid" id="A0A7R8YZD0"/>
<name>A0A7R8YZD0_HERIL</name>
<dbReference type="EMBL" id="LR899013">
    <property type="protein sequence ID" value="CAD7091114.1"/>
    <property type="molecule type" value="Genomic_DNA"/>
</dbReference>
<dbReference type="Proteomes" id="UP000594454">
    <property type="component" value="Chromosome 5"/>
</dbReference>
<accession>A0A7R8YZD0</accession>
<reference evidence="1 2" key="1">
    <citation type="submission" date="2020-11" db="EMBL/GenBank/DDBJ databases">
        <authorList>
            <person name="Wallbank WR R."/>
            <person name="Pardo Diaz C."/>
            <person name="Kozak K."/>
            <person name="Martin S."/>
            <person name="Jiggins C."/>
            <person name="Moest M."/>
            <person name="Warren A I."/>
            <person name="Generalovic N T."/>
            <person name="Byers J.R.P. K."/>
            <person name="Montejo-Kovacevich G."/>
            <person name="Yen C E."/>
        </authorList>
    </citation>
    <scope>NUCLEOTIDE SEQUENCE [LARGE SCALE GENOMIC DNA]</scope>
</reference>
<keyword evidence="2" id="KW-1185">Reference proteome</keyword>
<sequence>MCELAEEKNSRILMRDIFEKWVSVPKQDKAMAILSLVRNKWNLEPYDDLSKWARLTSLELQKKYDSCKGYRTLFLAKNQGFLDTPLTFPEYVTKCMPTYGVQASSSTLVRGRPKKSFEECCARTKKRRVQHLVENYSAEELQFASTAQNTREQKSNPEVLSGTAALILKLDLDLSDKKYNVLRSVVNNVNENFFPSLYSLRKEKKNFLPKIINITDVSASIPLQELLNNTVDSISRLLDLDRNIRANLI</sequence>
<protein>
    <submittedName>
        <fullName evidence="1">Uncharacterized protein</fullName>
    </submittedName>
</protein>
<evidence type="ECO:0000313" key="1">
    <source>
        <dbReference type="EMBL" id="CAD7091114.1"/>
    </source>
</evidence>
<gene>
    <name evidence="1" type="ORF">HERILL_LOCUS13551</name>
</gene>
<dbReference type="AlphaFoldDB" id="A0A7R8YZD0"/>
<organism evidence="1 2">
    <name type="scientific">Hermetia illucens</name>
    <name type="common">Black soldier fly</name>
    <dbReference type="NCBI Taxonomy" id="343691"/>
    <lineage>
        <taxon>Eukaryota</taxon>
        <taxon>Metazoa</taxon>
        <taxon>Ecdysozoa</taxon>
        <taxon>Arthropoda</taxon>
        <taxon>Hexapoda</taxon>
        <taxon>Insecta</taxon>
        <taxon>Pterygota</taxon>
        <taxon>Neoptera</taxon>
        <taxon>Endopterygota</taxon>
        <taxon>Diptera</taxon>
        <taxon>Brachycera</taxon>
        <taxon>Stratiomyomorpha</taxon>
        <taxon>Stratiomyidae</taxon>
        <taxon>Hermetiinae</taxon>
        <taxon>Hermetia</taxon>
    </lineage>
</organism>
<proteinExistence type="predicted"/>